<reference evidence="6 7" key="1">
    <citation type="journal article" date="2014" name="Genome Biol. Evol.">
        <title>The secreted proteins of Achlya hypogyna and Thraustotheca clavata identify the ancestral oomycete secretome and reveal gene acquisitions by horizontal gene transfer.</title>
        <authorList>
            <person name="Misner I."/>
            <person name="Blouin N."/>
            <person name="Leonard G."/>
            <person name="Richards T.A."/>
            <person name="Lane C.E."/>
        </authorList>
    </citation>
    <scope>NUCLEOTIDE SEQUENCE [LARGE SCALE GENOMIC DNA]</scope>
    <source>
        <strain evidence="6 7">ATCC 48635</strain>
    </source>
</reference>
<keyword evidence="2" id="KW-0472">Membrane</keyword>
<evidence type="ECO:0000256" key="5">
    <source>
        <dbReference type="SAM" id="SignalP"/>
    </source>
</evidence>
<organism evidence="6 7">
    <name type="scientific">Achlya hypogyna</name>
    <name type="common">Oomycete</name>
    <name type="synonym">Protoachlya hypogyna</name>
    <dbReference type="NCBI Taxonomy" id="1202772"/>
    <lineage>
        <taxon>Eukaryota</taxon>
        <taxon>Sar</taxon>
        <taxon>Stramenopiles</taxon>
        <taxon>Oomycota</taxon>
        <taxon>Saprolegniomycetes</taxon>
        <taxon>Saprolegniales</taxon>
        <taxon>Achlyaceae</taxon>
        <taxon>Achlya</taxon>
    </lineage>
</organism>
<dbReference type="GO" id="GO:0071555">
    <property type="term" value="P:cell wall organization"/>
    <property type="evidence" value="ECO:0007669"/>
    <property type="project" value="UniProtKB-KW"/>
</dbReference>
<dbReference type="GO" id="GO:0005789">
    <property type="term" value="C:endoplasmic reticulum membrane"/>
    <property type="evidence" value="ECO:0007669"/>
    <property type="project" value="TreeGrafter"/>
</dbReference>
<dbReference type="GO" id="GO:0005886">
    <property type="term" value="C:plasma membrane"/>
    <property type="evidence" value="ECO:0007669"/>
    <property type="project" value="TreeGrafter"/>
</dbReference>
<evidence type="ECO:0000313" key="7">
    <source>
        <dbReference type="Proteomes" id="UP000243579"/>
    </source>
</evidence>
<evidence type="ECO:0000256" key="2">
    <source>
        <dbReference type="ARBA" id="ARBA00023136"/>
    </source>
</evidence>
<feature type="non-terminal residue" evidence="6">
    <location>
        <position position="447"/>
    </location>
</feature>
<keyword evidence="5" id="KW-0732">Signal</keyword>
<dbReference type="OrthoDB" id="412647at2759"/>
<keyword evidence="3" id="KW-0325">Glycoprotein</keyword>
<evidence type="ECO:0000256" key="4">
    <source>
        <dbReference type="ARBA" id="ARBA00023316"/>
    </source>
</evidence>
<proteinExistence type="predicted"/>
<evidence type="ECO:0000256" key="3">
    <source>
        <dbReference type="ARBA" id="ARBA00023180"/>
    </source>
</evidence>
<comment type="subcellular location">
    <subcellularLocation>
        <location evidence="1">Membrane</location>
    </subcellularLocation>
</comment>
<dbReference type="PANTHER" id="PTHR31361:SF1">
    <property type="entry name" value="BETA-GLUCAN SYNTHESIS-ASSOCIATED PROTEIN KRE6-RELATED"/>
    <property type="match status" value="1"/>
</dbReference>
<gene>
    <name evidence="6" type="ORF">ACHHYP_17205</name>
</gene>
<dbReference type="Gene3D" id="2.60.120.200">
    <property type="match status" value="1"/>
</dbReference>
<evidence type="ECO:0000256" key="1">
    <source>
        <dbReference type="ARBA" id="ARBA00004370"/>
    </source>
</evidence>
<keyword evidence="7" id="KW-1185">Reference proteome</keyword>
<dbReference type="EMBL" id="JNBR01002871">
    <property type="protein sequence ID" value="OQR80779.1"/>
    <property type="molecule type" value="Genomic_DNA"/>
</dbReference>
<evidence type="ECO:0000313" key="6">
    <source>
        <dbReference type="EMBL" id="OQR80779.1"/>
    </source>
</evidence>
<comment type="caution">
    <text evidence="6">The sequence shown here is derived from an EMBL/GenBank/DDBJ whole genome shotgun (WGS) entry which is preliminary data.</text>
</comment>
<dbReference type="STRING" id="1202772.A0A1V9Y4Z5"/>
<dbReference type="SUPFAM" id="SSF49899">
    <property type="entry name" value="Concanavalin A-like lectins/glucanases"/>
    <property type="match status" value="1"/>
</dbReference>
<name>A0A1V9Y4Z5_ACHHY</name>
<feature type="signal peptide" evidence="5">
    <location>
        <begin position="1"/>
        <end position="18"/>
    </location>
</feature>
<keyword evidence="4" id="KW-0961">Cell wall biogenesis/degradation</keyword>
<dbReference type="InterPro" id="IPR005629">
    <property type="entry name" value="Skn1/Kre6/Sbg1"/>
</dbReference>
<dbReference type="GO" id="GO:0015926">
    <property type="term" value="F:glucosidase activity"/>
    <property type="evidence" value="ECO:0007669"/>
    <property type="project" value="TreeGrafter"/>
</dbReference>
<dbReference type="Pfam" id="PF03935">
    <property type="entry name" value="SKN1_KRE6_Sbg1"/>
    <property type="match status" value="2"/>
</dbReference>
<dbReference type="AlphaFoldDB" id="A0A1V9Y4Z5"/>
<dbReference type="InterPro" id="IPR013320">
    <property type="entry name" value="ConA-like_dom_sf"/>
</dbReference>
<dbReference type="Proteomes" id="UP000243579">
    <property type="component" value="Unassembled WGS sequence"/>
</dbReference>
<dbReference type="PANTHER" id="PTHR31361">
    <property type="entry name" value="BETA-GLUCAN SYNTHESIS-ASSOCIATED PROTEIN KRE6-RELATED"/>
    <property type="match status" value="1"/>
</dbReference>
<accession>A0A1V9Y4Z5</accession>
<sequence length="447" mass="48807">MSATLVVALGIVVGSVVAVDQNDTTLPTKSGIGIYVDPMTPADAHTKVSSRGGTWTLVMSDEFEVAGRNLTAGEDPVWTALDIPDGVNRAWEIYTPENVYTKDGNLVIRVDEGPQEVSYWNSWAAKPAYETKTMWYKAGMVQSWNKFCIQGGLIEIAAKLPGAVDSKSRNPHITGTWVDPVTKKKVKLAANDRIPDIQFYPTWPGLWLMGNLGRALFAASTTRMWPWTYNECDERYSAHQRISACDSNPGFGLNPNQGRGSPEIDILEGGGSAISTSIQIAPGMPDEYRRIEPNKTYDGDNTMCFYSKDCKTPGANMPDAPTAAFAKRKHKSWYQGLRYAANDKCAARSSEIQSYASVAAAQGKIISNTFDIKTMSSARDVNGDLGLIDGVGPRHWGINYAGTCFPIANGYIGGFLCDPDSENAKCGNPRLGATKTKQMDPFEYQMD</sequence>
<feature type="chain" id="PRO_5012596561" evidence="5">
    <location>
        <begin position="19"/>
        <end position="447"/>
    </location>
</feature>
<dbReference type="GO" id="GO:0006078">
    <property type="term" value="P:(1-&gt;6)-beta-D-glucan biosynthetic process"/>
    <property type="evidence" value="ECO:0007669"/>
    <property type="project" value="TreeGrafter"/>
</dbReference>
<protein>
    <submittedName>
        <fullName evidence="6">Beta-glucan synthesis-associated protein</fullName>
    </submittedName>
</protein>